<evidence type="ECO:0000256" key="3">
    <source>
        <dbReference type="ARBA" id="ARBA00022840"/>
    </source>
</evidence>
<dbReference type="SUPFAM" id="SSF56059">
    <property type="entry name" value="Glutathione synthetase ATP-binding domain-like"/>
    <property type="match status" value="1"/>
</dbReference>
<keyword evidence="1" id="KW-0436">Ligase</keyword>
<dbReference type="PANTHER" id="PTHR43585:SF2">
    <property type="entry name" value="ATP-GRASP ENZYME FSQD"/>
    <property type="match status" value="1"/>
</dbReference>
<protein>
    <submittedName>
        <fullName evidence="6">Carbamoyl phosphate synthase-like protein</fullName>
    </submittedName>
</protein>
<dbReference type="InterPro" id="IPR052032">
    <property type="entry name" value="ATP-dep_AA_Ligase"/>
</dbReference>
<dbReference type="PROSITE" id="PS50975">
    <property type="entry name" value="ATP_GRASP"/>
    <property type="match status" value="1"/>
</dbReference>
<dbReference type="OrthoDB" id="9803907at2"/>
<dbReference type="InterPro" id="IPR003806">
    <property type="entry name" value="ATP-grasp_PylC-type"/>
</dbReference>
<proteinExistence type="predicted"/>
<evidence type="ECO:0000256" key="2">
    <source>
        <dbReference type="ARBA" id="ARBA00022741"/>
    </source>
</evidence>
<dbReference type="GO" id="GO:0005524">
    <property type="term" value="F:ATP binding"/>
    <property type="evidence" value="ECO:0007669"/>
    <property type="project" value="UniProtKB-UniRule"/>
</dbReference>
<evidence type="ECO:0000256" key="4">
    <source>
        <dbReference type="PROSITE-ProRule" id="PRU00409"/>
    </source>
</evidence>
<accession>W6RVV1</accession>
<dbReference type="eggNOG" id="COG1181">
    <property type="taxonomic scope" value="Bacteria"/>
</dbReference>
<dbReference type="AlphaFoldDB" id="W6RVV1"/>
<dbReference type="InterPro" id="IPR013815">
    <property type="entry name" value="ATP_grasp_subdomain_1"/>
</dbReference>
<dbReference type="GO" id="GO:0046872">
    <property type="term" value="F:metal ion binding"/>
    <property type="evidence" value="ECO:0007669"/>
    <property type="project" value="InterPro"/>
</dbReference>
<keyword evidence="7" id="KW-1185">Reference proteome</keyword>
<dbReference type="Pfam" id="PF21360">
    <property type="entry name" value="PylC-like_N"/>
    <property type="match status" value="1"/>
</dbReference>
<sequence length="307" mass="35490">MKILLTAIGRRVELIEHLKKYLYVIGVDINNNVAAKEFVDKFYIVPKFDSNNYLSSLLEICKKEKVQGIIPLFEKEFDILNKNREILRENNVELILSNEKTIRTFNDKENTDKFFLDNNIKTPQKYTEGDLEDESIYPIIIKPRDGMGSRGVFKANNKEEGKFFYKYVENPIAQKFINGEEYTVDLFCDIDGDAITVIPRKRIEVRSGEVSKTSTVKDMDIIKEVIAITKKIRFFGPITIQCIKDDDGNIFFIEINPRFGGGVTASIYSGIDYSFMIKSILKKEKLEPIIGNFDEKLVIRYDRSVIK</sequence>
<dbReference type="Pfam" id="PF02655">
    <property type="entry name" value="ATP-grasp_3"/>
    <property type="match status" value="1"/>
</dbReference>
<dbReference type="Gene3D" id="3.30.470.20">
    <property type="entry name" value="ATP-grasp fold, B domain"/>
    <property type="match status" value="1"/>
</dbReference>
<evidence type="ECO:0000313" key="7">
    <source>
        <dbReference type="Proteomes" id="UP000019426"/>
    </source>
</evidence>
<dbReference type="InterPro" id="IPR048764">
    <property type="entry name" value="PylC_N"/>
</dbReference>
<reference evidence="6 7" key="1">
    <citation type="submission" date="2013-11" db="EMBL/GenBank/DDBJ databases">
        <title>Complete genome sequence of Clostridum sp. M2/40.</title>
        <authorList>
            <person name="Wibberg D."/>
            <person name="Puehler A."/>
            <person name="Schlueter A."/>
        </authorList>
    </citation>
    <scope>NUCLEOTIDE SEQUENCE [LARGE SCALE GENOMIC DNA]</scope>
    <source>
        <strain evidence="7">M2/40</strain>
    </source>
</reference>
<dbReference type="Gene3D" id="3.30.1490.20">
    <property type="entry name" value="ATP-grasp fold, A domain"/>
    <property type="match status" value="1"/>
</dbReference>
<dbReference type="STRING" id="1216932.CM240_1668"/>
<gene>
    <name evidence="6" type="ORF">CM240_1668</name>
</gene>
<keyword evidence="3 4" id="KW-0067">ATP-binding</keyword>
<dbReference type="HOGENOM" id="CLU_052967_0_0_9"/>
<name>W6RVV1_9CLOT</name>
<organism evidence="6 7">
    <name type="scientific">Clostridium bornimense</name>
    <dbReference type="NCBI Taxonomy" id="1216932"/>
    <lineage>
        <taxon>Bacteria</taxon>
        <taxon>Bacillati</taxon>
        <taxon>Bacillota</taxon>
        <taxon>Clostridia</taxon>
        <taxon>Eubacteriales</taxon>
        <taxon>Clostridiaceae</taxon>
        <taxon>Clostridium</taxon>
    </lineage>
</organism>
<dbReference type="InterPro" id="IPR011761">
    <property type="entry name" value="ATP-grasp"/>
</dbReference>
<dbReference type="PANTHER" id="PTHR43585">
    <property type="entry name" value="FUMIPYRROLE BIOSYNTHESIS PROTEIN C"/>
    <property type="match status" value="1"/>
</dbReference>
<dbReference type="KEGG" id="clt:CM240_1668"/>
<dbReference type="GO" id="GO:0016874">
    <property type="term" value="F:ligase activity"/>
    <property type="evidence" value="ECO:0007669"/>
    <property type="project" value="UniProtKB-KW"/>
</dbReference>
<evidence type="ECO:0000259" key="5">
    <source>
        <dbReference type="PROSITE" id="PS50975"/>
    </source>
</evidence>
<dbReference type="Gene3D" id="3.40.50.20">
    <property type="match status" value="1"/>
</dbReference>
<dbReference type="Proteomes" id="UP000019426">
    <property type="component" value="Chromosome M2/40_rep1"/>
</dbReference>
<evidence type="ECO:0000256" key="1">
    <source>
        <dbReference type="ARBA" id="ARBA00022598"/>
    </source>
</evidence>
<dbReference type="EMBL" id="HG917868">
    <property type="protein sequence ID" value="CDM68826.1"/>
    <property type="molecule type" value="Genomic_DNA"/>
</dbReference>
<keyword evidence="2 4" id="KW-0547">Nucleotide-binding</keyword>
<dbReference type="RefSeq" id="WP_044038247.1">
    <property type="nucleotide sequence ID" value="NZ_HG917868.1"/>
</dbReference>
<evidence type="ECO:0000313" key="6">
    <source>
        <dbReference type="EMBL" id="CDM68826.1"/>
    </source>
</evidence>
<feature type="domain" description="ATP-grasp" evidence="5">
    <location>
        <begin position="112"/>
        <end position="282"/>
    </location>
</feature>
<dbReference type="PATRIC" id="fig|1216932.3.peg.1662"/>